<reference evidence="2" key="1">
    <citation type="submission" date="2018-07" db="EMBL/GenBank/DDBJ databases">
        <title>Streptacidiphilus bronchialis DSM 106435 chromosome.</title>
        <authorList>
            <person name="Batra D."/>
            <person name="Gulvik C.A."/>
        </authorList>
    </citation>
    <scope>NUCLEOTIDE SEQUENCE [LARGE SCALE GENOMIC DNA]</scope>
    <source>
        <strain evidence="2">DSM 106435</strain>
    </source>
</reference>
<dbReference type="AlphaFoldDB" id="A0A345SZA5"/>
<dbReference type="OrthoDB" id="9797415at2"/>
<name>A0A345SZA5_9ACTN</name>
<evidence type="ECO:0000313" key="2">
    <source>
        <dbReference type="Proteomes" id="UP000249340"/>
    </source>
</evidence>
<dbReference type="Gene3D" id="3.40.50.1000">
    <property type="entry name" value="HAD superfamily/HAD-like"/>
    <property type="match status" value="1"/>
</dbReference>
<dbReference type="InterPro" id="IPR036412">
    <property type="entry name" value="HAD-like_sf"/>
</dbReference>
<proteinExistence type="predicted"/>
<dbReference type="SUPFAM" id="SSF56784">
    <property type="entry name" value="HAD-like"/>
    <property type="match status" value="1"/>
</dbReference>
<gene>
    <name evidence="1" type="ORF">C7M71_018215</name>
</gene>
<protein>
    <recommendedName>
        <fullName evidence="3">HAD-superfamily hydrolase, subfamily IA, variant 3</fullName>
    </recommendedName>
</protein>
<dbReference type="InterPro" id="IPR023214">
    <property type="entry name" value="HAD_sf"/>
</dbReference>
<dbReference type="KEGG" id="stri:C7M71_018215"/>
<dbReference type="RefSeq" id="WP_111490307.1">
    <property type="nucleotide sequence ID" value="NZ_CP031264.1"/>
</dbReference>
<sequence length="215" mass="23557">MPARIEGLLLDMNGVIRHWRNTGARTSEQLAGLPDGTIARYAYDHPAYRLARVGVLTDQQWADDVTDRLAADFGPDVRTTLHHWRDDRGEPDPGMTTLLAHIRRHIPVGVLSNCTDALPDDLALHRIEFDHVFSSASLGVDKPSPLAFRLAAEHMGIPPHALAYFDDEPTFVRAAEAVGLQAHLFTGADACTSRLRKLGLPLTGHDEPPAPTAAR</sequence>
<dbReference type="EMBL" id="CP031264">
    <property type="protein sequence ID" value="AXI79060.1"/>
    <property type="molecule type" value="Genomic_DNA"/>
</dbReference>
<accession>A0A345SZA5</accession>
<keyword evidence="2" id="KW-1185">Reference proteome</keyword>
<dbReference type="InterPro" id="IPR006439">
    <property type="entry name" value="HAD-SF_hydro_IA"/>
</dbReference>
<dbReference type="Proteomes" id="UP000249340">
    <property type="component" value="Chromosome"/>
</dbReference>
<organism evidence="1 2">
    <name type="scientific">Peterkaempfera bronchialis</name>
    <dbReference type="NCBI Taxonomy" id="2126346"/>
    <lineage>
        <taxon>Bacteria</taxon>
        <taxon>Bacillati</taxon>
        <taxon>Actinomycetota</taxon>
        <taxon>Actinomycetes</taxon>
        <taxon>Kitasatosporales</taxon>
        <taxon>Streptomycetaceae</taxon>
        <taxon>Peterkaempfera</taxon>
    </lineage>
</organism>
<dbReference type="PRINTS" id="PR00413">
    <property type="entry name" value="HADHALOGNASE"/>
</dbReference>
<dbReference type="NCBIfam" id="TIGR01509">
    <property type="entry name" value="HAD-SF-IA-v3"/>
    <property type="match status" value="1"/>
</dbReference>
<evidence type="ECO:0008006" key="3">
    <source>
        <dbReference type="Google" id="ProtNLM"/>
    </source>
</evidence>
<dbReference type="PANTHER" id="PTHR43611">
    <property type="entry name" value="ALPHA-D-GLUCOSE 1-PHOSPHATE PHOSPHATASE"/>
    <property type="match status" value="1"/>
</dbReference>
<dbReference type="PANTHER" id="PTHR43611:SF3">
    <property type="entry name" value="FLAVIN MONONUCLEOTIDE HYDROLASE 1, CHLOROPLATIC"/>
    <property type="match status" value="1"/>
</dbReference>
<dbReference type="Pfam" id="PF00702">
    <property type="entry name" value="Hydrolase"/>
    <property type="match status" value="1"/>
</dbReference>
<evidence type="ECO:0000313" key="1">
    <source>
        <dbReference type="EMBL" id="AXI79060.1"/>
    </source>
</evidence>